<accession>A0AAP0PFL3</accession>
<evidence type="ECO:0000256" key="1">
    <source>
        <dbReference type="SAM" id="MobiDB-lite"/>
    </source>
</evidence>
<comment type="caution">
    <text evidence="2">The sequence shown here is derived from an EMBL/GenBank/DDBJ whole genome shotgun (WGS) entry which is preliminary data.</text>
</comment>
<dbReference type="AlphaFoldDB" id="A0AAP0PFL3"/>
<dbReference type="Proteomes" id="UP001419268">
    <property type="component" value="Unassembled WGS sequence"/>
</dbReference>
<evidence type="ECO:0000313" key="3">
    <source>
        <dbReference type="Proteomes" id="UP001419268"/>
    </source>
</evidence>
<reference evidence="2 3" key="1">
    <citation type="submission" date="2024-01" db="EMBL/GenBank/DDBJ databases">
        <title>Genome assemblies of Stephania.</title>
        <authorList>
            <person name="Yang L."/>
        </authorList>
    </citation>
    <scope>NUCLEOTIDE SEQUENCE [LARGE SCALE GENOMIC DNA]</scope>
    <source>
        <strain evidence="2">JXDWG</strain>
        <tissue evidence="2">Leaf</tissue>
    </source>
</reference>
<protein>
    <submittedName>
        <fullName evidence="2">Uncharacterized protein</fullName>
    </submittedName>
</protein>
<keyword evidence="3" id="KW-1185">Reference proteome</keyword>
<feature type="region of interest" description="Disordered" evidence="1">
    <location>
        <begin position="1"/>
        <end position="51"/>
    </location>
</feature>
<evidence type="ECO:0000313" key="2">
    <source>
        <dbReference type="EMBL" id="KAK9139016.1"/>
    </source>
</evidence>
<proteinExistence type="predicted"/>
<name>A0AAP0PFL3_9MAGN</name>
<organism evidence="2 3">
    <name type="scientific">Stephania cephalantha</name>
    <dbReference type="NCBI Taxonomy" id="152367"/>
    <lineage>
        <taxon>Eukaryota</taxon>
        <taxon>Viridiplantae</taxon>
        <taxon>Streptophyta</taxon>
        <taxon>Embryophyta</taxon>
        <taxon>Tracheophyta</taxon>
        <taxon>Spermatophyta</taxon>
        <taxon>Magnoliopsida</taxon>
        <taxon>Ranunculales</taxon>
        <taxon>Menispermaceae</taxon>
        <taxon>Menispermoideae</taxon>
        <taxon>Cissampelideae</taxon>
        <taxon>Stephania</taxon>
    </lineage>
</organism>
<feature type="compositionally biased region" description="Basic and acidic residues" evidence="1">
    <location>
        <begin position="16"/>
        <end position="42"/>
    </location>
</feature>
<sequence>MDKVWFLSTHSKKKVKENSGEEEKNEPEKENSEGEGEKKEETGGEGGIKLEQGAYDAIVGCRCTYRDASETF</sequence>
<dbReference type="EMBL" id="JBBNAG010000004">
    <property type="protein sequence ID" value="KAK9139016.1"/>
    <property type="molecule type" value="Genomic_DNA"/>
</dbReference>
<gene>
    <name evidence="2" type="ORF">Scep_008697</name>
</gene>